<dbReference type="AlphaFoldDB" id="A0ABD3ILN8"/>
<comment type="caution">
    <text evidence="3">The sequence shown here is derived from an EMBL/GenBank/DDBJ whole genome shotgun (WGS) entry which is preliminary data.</text>
</comment>
<dbReference type="Pfam" id="PF00561">
    <property type="entry name" value="Abhydrolase_1"/>
    <property type="match status" value="1"/>
</dbReference>
<sequence length="191" mass="20934">MSESLCSSGGIFQAPHGRVHGNRMPTLVPSHGFTADQTVWHDVVPFFACFFKVVVCDFAFPQACARTWGGYAEDSVRILDELKLKRSICVGHSMSAVIGCLAAIRRPDLFKRLMLLSGSPSALTEFEHSLGRIEPEIAVSVAEILSDLKWALLEVLVPCSVIILRMRGHFPVLISIAYPLLLVLDALKGTI</sequence>
<protein>
    <recommendedName>
        <fullName evidence="2">AB hydrolase-1 domain-containing protein</fullName>
    </recommendedName>
</protein>
<gene>
    <name evidence="3" type="ORF">ACJRO7_007623</name>
</gene>
<dbReference type="InterPro" id="IPR029058">
    <property type="entry name" value="AB_hydrolase_fold"/>
</dbReference>
<dbReference type="InterPro" id="IPR000073">
    <property type="entry name" value="AB_hydrolase_1"/>
</dbReference>
<dbReference type="Gene3D" id="3.40.50.1820">
    <property type="entry name" value="alpha/beta hydrolase"/>
    <property type="match status" value="1"/>
</dbReference>
<dbReference type="EMBL" id="JBJKBG010000011">
    <property type="protein sequence ID" value="KAL3715895.1"/>
    <property type="molecule type" value="Genomic_DNA"/>
</dbReference>
<reference evidence="3 4" key="1">
    <citation type="submission" date="2024-11" db="EMBL/GenBank/DDBJ databases">
        <title>Chromosome-level genome assembly of Eucalyptus globulus Labill. provides insights into its genome evolution.</title>
        <authorList>
            <person name="Li X."/>
        </authorList>
    </citation>
    <scope>NUCLEOTIDE SEQUENCE [LARGE SCALE GENOMIC DNA]</scope>
    <source>
        <strain evidence="3">CL2024</strain>
        <tissue evidence="3">Fresh tender leaves</tissue>
    </source>
</reference>
<evidence type="ECO:0000256" key="1">
    <source>
        <dbReference type="ARBA" id="ARBA00008645"/>
    </source>
</evidence>
<evidence type="ECO:0000313" key="3">
    <source>
        <dbReference type="EMBL" id="KAL3715895.1"/>
    </source>
</evidence>
<evidence type="ECO:0000313" key="4">
    <source>
        <dbReference type="Proteomes" id="UP001634007"/>
    </source>
</evidence>
<dbReference type="Proteomes" id="UP001634007">
    <property type="component" value="Unassembled WGS sequence"/>
</dbReference>
<dbReference type="SUPFAM" id="SSF53474">
    <property type="entry name" value="alpha/beta-Hydrolases"/>
    <property type="match status" value="1"/>
</dbReference>
<keyword evidence="4" id="KW-1185">Reference proteome</keyword>
<comment type="similarity">
    <text evidence="1">Belongs to the AB hydrolase superfamily.</text>
</comment>
<accession>A0ABD3ILN8</accession>
<evidence type="ECO:0000259" key="2">
    <source>
        <dbReference type="Pfam" id="PF00561"/>
    </source>
</evidence>
<feature type="domain" description="AB hydrolase-1" evidence="2">
    <location>
        <begin position="30"/>
        <end position="124"/>
    </location>
</feature>
<proteinExistence type="inferred from homology"/>
<dbReference type="PANTHER" id="PTHR43039">
    <property type="entry name" value="ESTERASE-RELATED"/>
    <property type="match status" value="1"/>
</dbReference>
<organism evidence="3 4">
    <name type="scientific">Eucalyptus globulus</name>
    <name type="common">Tasmanian blue gum</name>
    <dbReference type="NCBI Taxonomy" id="34317"/>
    <lineage>
        <taxon>Eukaryota</taxon>
        <taxon>Viridiplantae</taxon>
        <taxon>Streptophyta</taxon>
        <taxon>Embryophyta</taxon>
        <taxon>Tracheophyta</taxon>
        <taxon>Spermatophyta</taxon>
        <taxon>Magnoliopsida</taxon>
        <taxon>eudicotyledons</taxon>
        <taxon>Gunneridae</taxon>
        <taxon>Pentapetalae</taxon>
        <taxon>rosids</taxon>
        <taxon>malvids</taxon>
        <taxon>Myrtales</taxon>
        <taxon>Myrtaceae</taxon>
        <taxon>Myrtoideae</taxon>
        <taxon>Eucalypteae</taxon>
        <taxon>Eucalyptus</taxon>
    </lineage>
</organism>
<name>A0ABD3ILN8_EUCGL</name>